<dbReference type="FunFam" id="3.40.50.12160:FF:000003">
    <property type="entry name" value="CDK5 regulatory subunit-associated protein 1"/>
    <property type="match status" value="1"/>
</dbReference>
<feature type="binding site" evidence="10">
    <location>
        <position position="82"/>
    </location>
    <ligand>
        <name>[4Fe-4S] cluster</name>
        <dbReference type="ChEBI" id="CHEBI:49883"/>
        <label>1</label>
    </ligand>
</feature>
<dbReference type="Gene3D" id="2.40.50.140">
    <property type="entry name" value="Nucleic acid-binding proteins"/>
    <property type="match status" value="1"/>
</dbReference>
<dbReference type="InterPro" id="IPR007197">
    <property type="entry name" value="rSAM"/>
</dbReference>
<comment type="cofactor">
    <cofactor evidence="10">
        <name>[4Fe-4S] cluster</name>
        <dbReference type="ChEBI" id="CHEBI:49883"/>
    </cofactor>
    <text evidence="10">Binds 2 [4Fe-4S] clusters. One cluster is coordinated with 3 cysteines and an exchangeable S-adenosyl-L-methionine.</text>
</comment>
<dbReference type="SUPFAM" id="SSF102114">
    <property type="entry name" value="Radical SAM enzymes"/>
    <property type="match status" value="1"/>
</dbReference>
<dbReference type="NCBIfam" id="TIGR01125">
    <property type="entry name" value="30S ribosomal protein S12 methylthiotransferase RimO"/>
    <property type="match status" value="1"/>
</dbReference>
<dbReference type="Proteomes" id="UP000280960">
    <property type="component" value="Chromosome"/>
</dbReference>
<evidence type="ECO:0000256" key="10">
    <source>
        <dbReference type="HAMAP-Rule" id="MF_01865"/>
    </source>
</evidence>
<dbReference type="AlphaFoldDB" id="A0A3G2R5B2"/>
<dbReference type="GO" id="GO:0046872">
    <property type="term" value="F:metal ion binding"/>
    <property type="evidence" value="ECO:0007669"/>
    <property type="project" value="UniProtKB-KW"/>
</dbReference>
<comment type="subcellular location">
    <subcellularLocation>
        <location evidence="10">Cytoplasm</location>
    </subcellularLocation>
</comment>
<dbReference type="GO" id="GO:0035597">
    <property type="term" value="F:tRNA-2-methylthio-N(6)-dimethylallyladenosine(37) synthase activity"/>
    <property type="evidence" value="ECO:0007669"/>
    <property type="project" value="UniProtKB-EC"/>
</dbReference>
<dbReference type="InterPro" id="IPR005840">
    <property type="entry name" value="Ribosomal_uS12_MeSTrfase_RimO"/>
</dbReference>
<feature type="domain" description="Radical SAM core" evidence="13">
    <location>
        <begin position="140"/>
        <end position="370"/>
    </location>
</feature>
<evidence type="ECO:0000259" key="13">
    <source>
        <dbReference type="PROSITE" id="PS51918"/>
    </source>
</evidence>
<feature type="binding site" evidence="10">
    <location>
        <position position="12"/>
    </location>
    <ligand>
        <name>[4Fe-4S] cluster</name>
        <dbReference type="ChEBI" id="CHEBI:49883"/>
        <label>1</label>
    </ligand>
</feature>
<keyword evidence="2 10" id="KW-0004">4Fe-4S</keyword>
<organism evidence="14 15">
    <name type="scientific">Biomaibacter acetigenes</name>
    <dbReference type="NCBI Taxonomy" id="2316383"/>
    <lineage>
        <taxon>Bacteria</taxon>
        <taxon>Bacillati</taxon>
        <taxon>Bacillota</taxon>
        <taxon>Clostridia</taxon>
        <taxon>Thermosediminibacterales</taxon>
        <taxon>Tepidanaerobacteraceae</taxon>
        <taxon>Biomaibacter</taxon>
    </lineage>
</organism>
<dbReference type="Gene3D" id="3.40.50.12160">
    <property type="entry name" value="Methylthiotransferase, N-terminal domain"/>
    <property type="match status" value="1"/>
</dbReference>
<evidence type="ECO:0000256" key="2">
    <source>
        <dbReference type="ARBA" id="ARBA00022485"/>
    </source>
</evidence>
<keyword evidence="6 10" id="KW-0479">Metal-binding</keyword>
<evidence type="ECO:0000256" key="5">
    <source>
        <dbReference type="ARBA" id="ARBA00022691"/>
    </source>
</evidence>
<accession>A0A3G2R5B2</accession>
<feature type="binding site" evidence="10">
    <location>
        <position position="48"/>
    </location>
    <ligand>
        <name>[4Fe-4S] cluster</name>
        <dbReference type="ChEBI" id="CHEBI:49883"/>
        <label>1</label>
    </ligand>
</feature>
<comment type="similarity">
    <text evidence="10">Belongs to the methylthiotransferase family. RimO subfamily.</text>
</comment>
<evidence type="ECO:0000256" key="1">
    <source>
        <dbReference type="ARBA" id="ARBA00003234"/>
    </source>
</evidence>
<feature type="binding site" evidence="10">
    <location>
        <position position="154"/>
    </location>
    <ligand>
        <name>[4Fe-4S] cluster</name>
        <dbReference type="ChEBI" id="CHEBI:49883"/>
        <label>2</label>
        <note>4Fe-4S-S-AdoMet</note>
    </ligand>
</feature>
<gene>
    <name evidence="10 14" type="primary">rimO</name>
    <name evidence="14" type="ORF">D2962_07730</name>
</gene>
<dbReference type="RefSeq" id="WP_122014646.1">
    <property type="nucleotide sequence ID" value="NZ_CP033169.1"/>
</dbReference>
<keyword evidence="14" id="KW-0687">Ribonucleoprotein</keyword>
<evidence type="ECO:0000256" key="6">
    <source>
        <dbReference type="ARBA" id="ARBA00022723"/>
    </source>
</evidence>
<keyword evidence="7 10" id="KW-0408">Iron</keyword>
<keyword evidence="3 10" id="KW-0963">Cytoplasm</keyword>
<dbReference type="SFLD" id="SFLDF00274">
    <property type="entry name" value="ribosomal_protein_S12_methylth"/>
    <property type="match status" value="1"/>
</dbReference>
<evidence type="ECO:0000256" key="8">
    <source>
        <dbReference type="ARBA" id="ARBA00023014"/>
    </source>
</evidence>
<evidence type="ECO:0000313" key="14">
    <source>
        <dbReference type="EMBL" id="AYO30525.1"/>
    </source>
</evidence>
<evidence type="ECO:0000256" key="4">
    <source>
        <dbReference type="ARBA" id="ARBA00022679"/>
    </source>
</evidence>
<dbReference type="NCBIfam" id="TIGR00089">
    <property type="entry name" value="MiaB/RimO family radical SAM methylthiotransferase"/>
    <property type="match status" value="1"/>
</dbReference>
<dbReference type="SFLD" id="SFLDS00029">
    <property type="entry name" value="Radical_SAM"/>
    <property type="match status" value="1"/>
</dbReference>
<dbReference type="SFLD" id="SFLDG01061">
    <property type="entry name" value="methylthiotransferase"/>
    <property type="match status" value="1"/>
</dbReference>
<keyword evidence="15" id="KW-1185">Reference proteome</keyword>
<dbReference type="EC" id="2.8.4.4" evidence="10"/>
<dbReference type="CDD" id="cd01335">
    <property type="entry name" value="Radical_SAM"/>
    <property type="match status" value="1"/>
</dbReference>
<comment type="function">
    <text evidence="1">Catalyzes the methylthiolation of N6-(dimethylallyl)adenosine (i(6)A), leading to the formation of 2-methylthio-N6-(dimethylallyl)adenosine (ms(2)i(6)A) at position 37 in tRNAs that read codons beginning with uridine.</text>
</comment>
<dbReference type="InterPro" id="IPR002792">
    <property type="entry name" value="TRAM_dom"/>
</dbReference>
<dbReference type="SFLD" id="SFLDG01082">
    <property type="entry name" value="B12-binding_domain_containing"/>
    <property type="match status" value="1"/>
</dbReference>
<sequence>MAIKVGLISLGCDKNLVDSEYMLGILKKNGYIITNDQKEADVIIINTCGFIESAKQESIDTILEMAGLKKHGKCKLLIATGCLAQRYSDELLLEIPELDAVVGTGDFDKIDEIIQQKEPARINLTQNKSFLDYDIDNRLTVYPYIAFVKIAEGCNNCCSYCAIPQIKGAYKSRHINSIKKEVEVLVSRGIREINLVAQDTSNYGEDIYGKPSLPMLLKELEKVEGDFWIRILYAYPNNIDDELLNTIKNSSKVVKYLDIPLQHINDRILKLMNRPMDSRFIKELIEKIRVNIPDITLRTTFIVGFPTETDEEFEELLDFIQNYRFDRLGAFQYSMEEGTFAYTLKPQIPQRIKRERYDKLMLLQKSISRRKNLELKGKLLEVLAENYDPAKNIMVGRSQKDAPFVDGTVKFHCKECKAGHFYTVKIIKALEYDLFGEVVS</sequence>
<dbReference type="GO" id="GO:0005829">
    <property type="term" value="C:cytosol"/>
    <property type="evidence" value="ECO:0007669"/>
    <property type="project" value="TreeGrafter"/>
</dbReference>
<dbReference type="InterPro" id="IPR012340">
    <property type="entry name" value="NA-bd_OB-fold"/>
</dbReference>
<name>A0A3G2R5B2_9FIRM</name>
<comment type="catalytic activity">
    <reaction evidence="9">
        <text>N(6)-dimethylallyladenosine(37) in tRNA + (sulfur carrier)-SH + AH2 + 2 S-adenosyl-L-methionine = 2-methylsulfanyl-N(6)-dimethylallyladenosine(37) in tRNA + (sulfur carrier)-H + 5'-deoxyadenosine + L-methionine + A + S-adenosyl-L-homocysteine + 2 H(+)</text>
        <dbReference type="Rhea" id="RHEA:37067"/>
        <dbReference type="Rhea" id="RHEA-COMP:10375"/>
        <dbReference type="Rhea" id="RHEA-COMP:10376"/>
        <dbReference type="Rhea" id="RHEA-COMP:14737"/>
        <dbReference type="Rhea" id="RHEA-COMP:14739"/>
        <dbReference type="ChEBI" id="CHEBI:13193"/>
        <dbReference type="ChEBI" id="CHEBI:15378"/>
        <dbReference type="ChEBI" id="CHEBI:17319"/>
        <dbReference type="ChEBI" id="CHEBI:17499"/>
        <dbReference type="ChEBI" id="CHEBI:29917"/>
        <dbReference type="ChEBI" id="CHEBI:57844"/>
        <dbReference type="ChEBI" id="CHEBI:57856"/>
        <dbReference type="ChEBI" id="CHEBI:59789"/>
        <dbReference type="ChEBI" id="CHEBI:64428"/>
        <dbReference type="ChEBI" id="CHEBI:74415"/>
        <dbReference type="ChEBI" id="CHEBI:74417"/>
        <dbReference type="EC" id="2.8.4.3"/>
    </reaction>
</comment>
<dbReference type="PANTHER" id="PTHR43837:SF1">
    <property type="entry name" value="RIBOSOMAL PROTEIN US12 METHYLTHIOTRANSFERASE RIMO"/>
    <property type="match status" value="1"/>
</dbReference>
<dbReference type="PANTHER" id="PTHR43837">
    <property type="entry name" value="RIBOSOMAL PROTEIN S12 METHYLTHIOTRANSFERASE RIMO"/>
    <property type="match status" value="1"/>
</dbReference>
<dbReference type="EMBL" id="CP033169">
    <property type="protein sequence ID" value="AYO30525.1"/>
    <property type="molecule type" value="Genomic_DNA"/>
</dbReference>
<dbReference type="Gene3D" id="3.80.30.20">
    <property type="entry name" value="tm_1862 like domain"/>
    <property type="match status" value="1"/>
</dbReference>
<dbReference type="FunFam" id="3.80.30.20:FF:000001">
    <property type="entry name" value="tRNA-2-methylthio-N(6)-dimethylallyladenosine synthase 2"/>
    <property type="match status" value="1"/>
</dbReference>
<dbReference type="GO" id="GO:0051539">
    <property type="term" value="F:4 iron, 4 sulfur cluster binding"/>
    <property type="evidence" value="ECO:0007669"/>
    <property type="project" value="UniProtKB-UniRule"/>
</dbReference>
<feature type="binding site" evidence="10">
    <location>
        <position position="161"/>
    </location>
    <ligand>
        <name>[4Fe-4S] cluster</name>
        <dbReference type="ChEBI" id="CHEBI:49883"/>
        <label>2</label>
        <note>4Fe-4S-S-AdoMet</note>
    </ligand>
</feature>
<dbReference type="PROSITE" id="PS51918">
    <property type="entry name" value="RADICAL_SAM"/>
    <property type="match status" value="1"/>
</dbReference>
<dbReference type="HAMAP" id="MF_01865">
    <property type="entry name" value="MTTase_RimO"/>
    <property type="match status" value="1"/>
</dbReference>
<proteinExistence type="inferred from homology"/>
<dbReference type="GO" id="GO:0035599">
    <property type="term" value="F:aspartic acid methylthiotransferase activity"/>
    <property type="evidence" value="ECO:0007669"/>
    <property type="project" value="TreeGrafter"/>
</dbReference>
<keyword evidence="4 10" id="KW-0808">Transferase</keyword>
<dbReference type="Pfam" id="PF18693">
    <property type="entry name" value="TRAM_2"/>
    <property type="match status" value="1"/>
</dbReference>
<feature type="domain" description="TRAM" evidence="11">
    <location>
        <begin position="373"/>
        <end position="440"/>
    </location>
</feature>
<dbReference type="Pfam" id="PF00919">
    <property type="entry name" value="UPF0004"/>
    <property type="match status" value="1"/>
</dbReference>
<feature type="binding site" evidence="10">
    <location>
        <position position="158"/>
    </location>
    <ligand>
        <name>[4Fe-4S] cluster</name>
        <dbReference type="ChEBI" id="CHEBI:49883"/>
        <label>2</label>
        <note>4Fe-4S-S-AdoMet</note>
    </ligand>
</feature>
<feature type="domain" description="MTTase N-terminal" evidence="12">
    <location>
        <begin position="3"/>
        <end position="119"/>
    </location>
</feature>
<dbReference type="InterPro" id="IPR013848">
    <property type="entry name" value="Methylthiotransferase_N"/>
</dbReference>
<comment type="catalytic activity">
    <reaction evidence="10">
        <text>L-aspartate(89)-[ribosomal protein uS12]-hydrogen + (sulfur carrier)-SH + AH2 + 2 S-adenosyl-L-methionine = 3-methylsulfanyl-L-aspartate(89)-[ribosomal protein uS12]-hydrogen + (sulfur carrier)-H + 5'-deoxyadenosine + L-methionine + A + S-adenosyl-L-homocysteine + 2 H(+)</text>
        <dbReference type="Rhea" id="RHEA:37087"/>
        <dbReference type="Rhea" id="RHEA-COMP:10460"/>
        <dbReference type="Rhea" id="RHEA-COMP:10461"/>
        <dbReference type="Rhea" id="RHEA-COMP:14737"/>
        <dbReference type="Rhea" id="RHEA-COMP:14739"/>
        <dbReference type="ChEBI" id="CHEBI:13193"/>
        <dbReference type="ChEBI" id="CHEBI:15378"/>
        <dbReference type="ChEBI" id="CHEBI:17319"/>
        <dbReference type="ChEBI" id="CHEBI:17499"/>
        <dbReference type="ChEBI" id="CHEBI:29917"/>
        <dbReference type="ChEBI" id="CHEBI:29961"/>
        <dbReference type="ChEBI" id="CHEBI:57844"/>
        <dbReference type="ChEBI" id="CHEBI:57856"/>
        <dbReference type="ChEBI" id="CHEBI:59789"/>
        <dbReference type="ChEBI" id="CHEBI:64428"/>
        <dbReference type="ChEBI" id="CHEBI:73599"/>
        <dbReference type="EC" id="2.8.4.4"/>
    </reaction>
</comment>
<dbReference type="GO" id="GO:0005840">
    <property type="term" value="C:ribosome"/>
    <property type="evidence" value="ECO:0007669"/>
    <property type="project" value="UniProtKB-KW"/>
</dbReference>
<dbReference type="InterPro" id="IPR005839">
    <property type="entry name" value="Methylthiotransferase"/>
</dbReference>
<keyword evidence="5 10" id="KW-0949">S-adenosyl-L-methionine</keyword>
<protein>
    <recommendedName>
        <fullName evidence="10">Ribosomal protein uS12 methylthiotransferase RimO</fullName>
        <shortName evidence="10">uS12 MTTase</shortName>
        <shortName evidence="10">uS12 methylthiotransferase</shortName>
        <ecNumber evidence="10">2.8.4.4</ecNumber>
    </recommendedName>
    <alternativeName>
        <fullName evidence="10">Ribosomal protein uS12 (aspartate-C(3))-methylthiotransferase</fullName>
    </alternativeName>
    <alternativeName>
        <fullName evidence="10">Ribosome maturation factor RimO</fullName>
    </alternativeName>
</protein>
<keyword evidence="14" id="KW-0689">Ribosomal protein</keyword>
<keyword evidence="8 10" id="KW-0411">Iron-sulfur</keyword>
<dbReference type="Pfam" id="PF04055">
    <property type="entry name" value="Radical_SAM"/>
    <property type="match status" value="1"/>
</dbReference>
<dbReference type="PROSITE" id="PS50926">
    <property type="entry name" value="TRAM"/>
    <property type="match status" value="1"/>
</dbReference>
<dbReference type="GO" id="GO:0103039">
    <property type="term" value="F:protein methylthiotransferase activity"/>
    <property type="evidence" value="ECO:0007669"/>
    <property type="project" value="UniProtKB-EC"/>
</dbReference>
<evidence type="ECO:0000313" key="15">
    <source>
        <dbReference type="Proteomes" id="UP000280960"/>
    </source>
</evidence>
<dbReference type="SMART" id="SM00729">
    <property type="entry name" value="Elp3"/>
    <property type="match status" value="1"/>
</dbReference>
<reference evidence="14 15" key="1">
    <citation type="submission" date="2018-10" db="EMBL/GenBank/DDBJ databases">
        <authorList>
            <person name="Zhang X."/>
        </authorList>
    </citation>
    <scope>NUCLEOTIDE SEQUENCE [LARGE SCALE GENOMIC DNA]</scope>
    <source>
        <strain evidence="14 15">SK-G1</strain>
    </source>
</reference>
<comment type="function">
    <text evidence="10">Catalyzes the methylthiolation of an aspartic acid residue of ribosomal protein uS12.</text>
</comment>
<dbReference type="InterPro" id="IPR058240">
    <property type="entry name" value="rSAM_sf"/>
</dbReference>
<evidence type="ECO:0000256" key="3">
    <source>
        <dbReference type="ARBA" id="ARBA00022490"/>
    </source>
</evidence>
<dbReference type="InterPro" id="IPR006638">
    <property type="entry name" value="Elp3/MiaA/NifB-like_rSAM"/>
</dbReference>
<evidence type="ECO:0000256" key="9">
    <source>
        <dbReference type="ARBA" id="ARBA00051425"/>
    </source>
</evidence>
<evidence type="ECO:0000259" key="12">
    <source>
        <dbReference type="PROSITE" id="PS51449"/>
    </source>
</evidence>
<evidence type="ECO:0000259" key="11">
    <source>
        <dbReference type="PROSITE" id="PS50926"/>
    </source>
</evidence>
<dbReference type="PROSITE" id="PS01278">
    <property type="entry name" value="MTTASE_RADICAL"/>
    <property type="match status" value="1"/>
</dbReference>
<evidence type="ECO:0000256" key="7">
    <source>
        <dbReference type="ARBA" id="ARBA00023004"/>
    </source>
</evidence>
<dbReference type="KEGG" id="bacg:D2962_07730"/>
<dbReference type="InterPro" id="IPR023404">
    <property type="entry name" value="rSAM_horseshoe"/>
</dbReference>
<dbReference type="InterPro" id="IPR038135">
    <property type="entry name" value="Methylthiotransferase_N_sf"/>
</dbReference>
<dbReference type="PROSITE" id="PS51449">
    <property type="entry name" value="MTTASE_N"/>
    <property type="match status" value="1"/>
</dbReference>
<dbReference type="InterPro" id="IPR020612">
    <property type="entry name" value="Methylthiotransferase_CS"/>
</dbReference>